<organism evidence="8">
    <name type="scientific">Streptomyces griseochromogenes</name>
    <dbReference type="NCBI Taxonomy" id="68214"/>
    <lineage>
        <taxon>Bacteria</taxon>
        <taxon>Bacillati</taxon>
        <taxon>Actinomycetota</taxon>
        <taxon>Actinomycetes</taxon>
        <taxon>Kitasatosporales</taxon>
        <taxon>Streptomycetaceae</taxon>
        <taxon>Streptomyces</taxon>
    </lineage>
</organism>
<evidence type="ECO:0000313" key="8">
    <source>
        <dbReference type="EMBL" id="ABV91294.1"/>
    </source>
</evidence>
<dbReference type="PANTHER" id="PTHR46696:SF4">
    <property type="entry name" value="BIOTIN BIOSYNTHESIS CYTOCHROME P450"/>
    <property type="match status" value="1"/>
</dbReference>
<comment type="similarity">
    <text evidence="1 7">Belongs to the cytochrome P450 family.</text>
</comment>
<name>C6ZCR1_9ACTN</name>
<keyword evidence="4 7" id="KW-0560">Oxidoreductase</keyword>
<dbReference type="InterPro" id="IPR036396">
    <property type="entry name" value="Cyt_P450_sf"/>
</dbReference>
<dbReference type="InterPro" id="IPR001128">
    <property type="entry name" value="Cyt_P450"/>
</dbReference>
<evidence type="ECO:0000256" key="3">
    <source>
        <dbReference type="ARBA" id="ARBA00022723"/>
    </source>
</evidence>
<evidence type="ECO:0000256" key="6">
    <source>
        <dbReference type="ARBA" id="ARBA00023033"/>
    </source>
</evidence>
<dbReference type="SUPFAM" id="SSF48264">
    <property type="entry name" value="Cytochrome P450"/>
    <property type="match status" value="1"/>
</dbReference>
<gene>
    <name evidence="8" type="primary">ttnI</name>
</gene>
<dbReference type="EMBL" id="EU035755">
    <property type="protein sequence ID" value="ABV91294.1"/>
    <property type="molecule type" value="Genomic_DNA"/>
</dbReference>
<reference evidence="8" key="1">
    <citation type="journal article" date="2009" name="J. Nat. Prod.">
        <title>Characterization of the tautomycetin biosynthetic gene cluster from Streptomyces griseochromogenes provides new insight into dialkylmaleic anhydride biosynthesis.</title>
        <authorList>
            <person name="Li W."/>
            <person name="Luo Y."/>
            <person name="Ju J."/>
            <person name="Rajski S.R."/>
            <person name="Osada H."/>
            <person name="Shen B."/>
        </authorList>
    </citation>
    <scope>NUCLEOTIDE SEQUENCE</scope>
</reference>
<dbReference type="InterPro" id="IPR017972">
    <property type="entry name" value="Cyt_P450_CS"/>
</dbReference>
<dbReference type="FunFam" id="1.10.630.10:FF:000018">
    <property type="entry name" value="Cytochrome P450 monooxygenase"/>
    <property type="match status" value="1"/>
</dbReference>
<dbReference type="GO" id="GO:0008395">
    <property type="term" value="F:steroid hydroxylase activity"/>
    <property type="evidence" value="ECO:0007669"/>
    <property type="project" value="TreeGrafter"/>
</dbReference>
<protein>
    <submittedName>
        <fullName evidence="8">Probable cytochrome P450</fullName>
    </submittedName>
</protein>
<dbReference type="GO" id="GO:0036199">
    <property type="term" value="F:cholest-4-en-3-one 26-monooxygenase activity"/>
    <property type="evidence" value="ECO:0007669"/>
    <property type="project" value="TreeGrafter"/>
</dbReference>
<keyword evidence="5 7" id="KW-0408">Iron</keyword>
<dbReference type="GO" id="GO:0006707">
    <property type="term" value="P:cholesterol catabolic process"/>
    <property type="evidence" value="ECO:0007669"/>
    <property type="project" value="TreeGrafter"/>
</dbReference>
<dbReference type="Gene3D" id="1.10.630.10">
    <property type="entry name" value="Cytochrome P450"/>
    <property type="match status" value="1"/>
</dbReference>
<dbReference type="GO" id="GO:0005506">
    <property type="term" value="F:iron ion binding"/>
    <property type="evidence" value="ECO:0007669"/>
    <property type="project" value="InterPro"/>
</dbReference>
<accession>C6ZCR1</accession>
<keyword evidence="6 7" id="KW-0503">Monooxygenase</keyword>
<sequence length="449" mass="49225">MTHAVLRTGETTLFLPDSARWALTHGLIRLAMRREAAKGNPATLRVTDPSVRLNPYAHYETMRSDQPFVGGLGSKMTVRHDVASEVLRSDAMGAAAFGGAPAPIRRILAAFAPSAARSVFEPPSMVAVDPPYHTRYRKLVVRAFSAKAVNALRVRTEEVAATLLDAIAARDLREPVDLVQAYTSQLPSVVICEMLGAPTGMSEQFLQWSDAAASPLDPGMSRRRFLADQRRIDALLDWLRGHFDHLRHHPGQDIMSDLVNSTDAEGRRLTEAELLATTMLVLAAGLETTVNLMANGIALLEQHPGQRALLAERPELWPNAVDEMLRVESPVQRISRRALRDTEIAGVRLAEGEIVVVMLGAANRDPEVFTDPAAFDVTRANAGKHLAFSTGIHYCLGAALAKMEGEVGFRALYDRFPDLTLIDEGERKPTRNLRGFNRLMATPAPTPVR</sequence>
<evidence type="ECO:0000256" key="4">
    <source>
        <dbReference type="ARBA" id="ARBA00023002"/>
    </source>
</evidence>
<dbReference type="GO" id="GO:0020037">
    <property type="term" value="F:heme binding"/>
    <property type="evidence" value="ECO:0007669"/>
    <property type="project" value="InterPro"/>
</dbReference>
<evidence type="ECO:0000256" key="2">
    <source>
        <dbReference type="ARBA" id="ARBA00022617"/>
    </source>
</evidence>
<keyword evidence="2 7" id="KW-0349">Heme</keyword>
<proteinExistence type="inferred from homology"/>
<dbReference type="InterPro" id="IPR002397">
    <property type="entry name" value="Cyt_P450_B"/>
</dbReference>
<keyword evidence="3 7" id="KW-0479">Metal-binding</keyword>
<dbReference type="PRINTS" id="PR00359">
    <property type="entry name" value="BP450"/>
</dbReference>
<evidence type="ECO:0000256" key="7">
    <source>
        <dbReference type="RuleBase" id="RU000461"/>
    </source>
</evidence>
<dbReference type="Pfam" id="PF00067">
    <property type="entry name" value="p450"/>
    <property type="match status" value="1"/>
</dbReference>
<dbReference type="CDD" id="cd20625">
    <property type="entry name" value="CYP164-like"/>
    <property type="match status" value="1"/>
</dbReference>
<dbReference type="PROSITE" id="PS00086">
    <property type="entry name" value="CYTOCHROME_P450"/>
    <property type="match status" value="1"/>
</dbReference>
<evidence type="ECO:0000256" key="5">
    <source>
        <dbReference type="ARBA" id="ARBA00023004"/>
    </source>
</evidence>
<dbReference type="AlphaFoldDB" id="C6ZCR1"/>
<evidence type="ECO:0000256" key="1">
    <source>
        <dbReference type="ARBA" id="ARBA00010617"/>
    </source>
</evidence>
<dbReference type="PANTHER" id="PTHR46696">
    <property type="entry name" value="P450, PUTATIVE (EUROFUNG)-RELATED"/>
    <property type="match status" value="1"/>
</dbReference>